<dbReference type="PATRIC" id="fig|1354303.4.peg.1194"/>
<dbReference type="RefSeq" id="WP_021813857.1">
    <property type="nucleotide sequence ID" value="NZ_AUSW01000017.1"/>
</dbReference>
<dbReference type="EMBL" id="AUSW01000017">
    <property type="protein sequence ID" value="ERL55967.1"/>
    <property type="molecule type" value="Genomic_DNA"/>
</dbReference>
<dbReference type="InterPro" id="IPR025139">
    <property type="entry name" value="DUF4062"/>
</dbReference>
<sequence>MDMDKRYQVFVSSTFADLKDERSNVIQTLMEMDCIPAGMELFPALAEEQFEFIKKVIDDSDYYLLIIGGRYGSLSDEGISYTEMEYDYAINQGLKVIALVHGSPEKLAVEKVEMDSEAQDKLEKFRNKVTTGRLVKFWSDAKELSGLVALSLPKTIKTYPAIGWVRGNQATDNTELLKQLNDLRQENDKLERQIQEFQKDQNSMSDLAQGDDEVSIQVKCKVIEGGQEKLKSWKQDVTWNSLIKCIGPKILKRERENTIFDALSDYVVSRKYGKFSYSQIDFTDFEKIKIQLLTLDYVDFTGVGSTNYWEITPEGQRFLLEIMSIKREIDGKDNE</sequence>
<feature type="coiled-coil region" evidence="1">
    <location>
        <begin position="173"/>
        <end position="207"/>
    </location>
</feature>
<organism evidence="3 4">
    <name type="scientific">Psychrobacter aquaticus CMS 56</name>
    <dbReference type="NCBI Taxonomy" id="1354303"/>
    <lineage>
        <taxon>Bacteria</taxon>
        <taxon>Pseudomonadati</taxon>
        <taxon>Pseudomonadota</taxon>
        <taxon>Gammaproteobacteria</taxon>
        <taxon>Moraxellales</taxon>
        <taxon>Moraxellaceae</taxon>
        <taxon>Psychrobacter</taxon>
    </lineage>
</organism>
<comment type="caution">
    <text evidence="3">The sequence shown here is derived from an EMBL/GenBank/DDBJ whole genome shotgun (WGS) entry which is preliminary data.</text>
</comment>
<gene>
    <name evidence="3" type="ORF">M917_1211</name>
</gene>
<dbReference type="AlphaFoldDB" id="U4T3T7"/>
<reference evidence="3 4" key="1">
    <citation type="journal article" date="2013" name="Genome Announc.">
        <title>Draft Genome Sequence of Psychrobacter aquaticus Strain CMS 56T, Isolated from a Cyanobacterial Mat Sample Collected from Water Bodies in the McMurdo Dry Valley Region of Antarctica.</title>
        <authorList>
            <person name="Reddy G.S."/>
            <person name="Ara S."/>
            <person name="Singh A."/>
            <person name="Kumar Pinnaka A."/>
            <person name="Shivaji S."/>
        </authorList>
    </citation>
    <scope>NUCLEOTIDE SEQUENCE [LARGE SCALE GENOMIC DNA]</scope>
    <source>
        <strain evidence="3 4">CMS 56</strain>
    </source>
</reference>
<dbReference type="Proteomes" id="UP000016761">
    <property type="component" value="Unassembled WGS sequence"/>
</dbReference>
<dbReference type="STRING" id="1354303.M917_1211"/>
<evidence type="ECO:0000256" key="1">
    <source>
        <dbReference type="SAM" id="Coils"/>
    </source>
</evidence>
<evidence type="ECO:0000313" key="3">
    <source>
        <dbReference type="EMBL" id="ERL55967.1"/>
    </source>
</evidence>
<accession>U4T3T7</accession>
<keyword evidence="4" id="KW-1185">Reference proteome</keyword>
<keyword evidence="1" id="KW-0175">Coiled coil</keyword>
<evidence type="ECO:0000259" key="2">
    <source>
        <dbReference type="Pfam" id="PF13271"/>
    </source>
</evidence>
<name>U4T3T7_9GAMM</name>
<protein>
    <recommendedName>
        <fullName evidence="2">DUF4062 domain-containing protein</fullName>
    </recommendedName>
</protein>
<dbReference type="eggNOG" id="COG2865">
    <property type="taxonomic scope" value="Bacteria"/>
</dbReference>
<proteinExistence type="predicted"/>
<feature type="domain" description="DUF4062" evidence="2">
    <location>
        <begin position="8"/>
        <end position="89"/>
    </location>
</feature>
<dbReference type="Pfam" id="PF13271">
    <property type="entry name" value="DUF4062"/>
    <property type="match status" value="1"/>
</dbReference>
<evidence type="ECO:0000313" key="4">
    <source>
        <dbReference type="Proteomes" id="UP000016761"/>
    </source>
</evidence>